<dbReference type="Proteomes" id="UP000030649">
    <property type="component" value="Unassembled WGS sequence"/>
</dbReference>
<evidence type="ECO:0000313" key="1">
    <source>
        <dbReference type="EMBL" id="ERG91716.1"/>
    </source>
</evidence>
<name>U1PHS2_9EURY</name>
<evidence type="ECO:0000313" key="2">
    <source>
        <dbReference type="Proteomes" id="UP000030649"/>
    </source>
</evidence>
<dbReference type="EMBL" id="KE356560">
    <property type="protein sequence ID" value="ERG91716.1"/>
    <property type="molecule type" value="Genomic_DNA"/>
</dbReference>
<organism evidence="1 2">
    <name type="scientific">Haloquadratum walsbyi J07HQW1</name>
    <dbReference type="NCBI Taxonomy" id="1238424"/>
    <lineage>
        <taxon>Archaea</taxon>
        <taxon>Methanobacteriati</taxon>
        <taxon>Methanobacteriota</taxon>
        <taxon>Stenosarchaea group</taxon>
        <taxon>Halobacteria</taxon>
        <taxon>Halobacteriales</taxon>
        <taxon>Haloferacaceae</taxon>
        <taxon>Haloquadratum</taxon>
    </lineage>
</organism>
<gene>
    <name evidence="1" type="ORF">J07HQW1_01750</name>
</gene>
<protein>
    <submittedName>
        <fullName evidence="1">Uncharacterized protein</fullName>
    </submittedName>
</protein>
<proteinExistence type="predicted"/>
<accession>U1PHS2</accession>
<sequence>MEDTTTGVGDIITVTVRSTLGNCMTASGDALPMAAV</sequence>
<dbReference type="HOGENOM" id="CLU_220398_0_0_2"/>
<reference evidence="1 2" key="1">
    <citation type="journal article" date="2013" name="PLoS ONE">
        <title>Assembly-driven community genomics of a hypersaline microbial ecosystem.</title>
        <authorList>
            <person name="Podell S."/>
            <person name="Ugalde J.A."/>
            <person name="Narasingarao P."/>
            <person name="Banfield J.F."/>
            <person name="Heidelberg K.B."/>
            <person name="Allen E.E."/>
        </authorList>
    </citation>
    <scope>NUCLEOTIDE SEQUENCE [LARGE SCALE GENOMIC DNA]</scope>
    <source>
        <strain evidence="2">J07HQW1</strain>
    </source>
</reference>
<dbReference type="AlphaFoldDB" id="U1PHS2"/>